<dbReference type="SUPFAM" id="SSF142338">
    <property type="entry name" value="CofD-like"/>
    <property type="match status" value="1"/>
</dbReference>
<dbReference type="PANTHER" id="PTHR30135">
    <property type="entry name" value="UNCHARACTERIZED PROTEIN YVCK-RELATED"/>
    <property type="match status" value="1"/>
</dbReference>
<evidence type="ECO:0000256" key="2">
    <source>
        <dbReference type="HAMAP-Rule" id="MF_00973"/>
    </source>
</evidence>
<keyword evidence="4" id="KW-1185">Reference proteome</keyword>
<dbReference type="STRING" id="1329250.WOSG25_090620"/>
<evidence type="ECO:0000256" key="1">
    <source>
        <dbReference type="ARBA" id="ARBA00022490"/>
    </source>
</evidence>
<dbReference type="eggNOG" id="COG0391">
    <property type="taxonomic scope" value="Bacteria"/>
</dbReference>
<comment type="similarity">
    <text evidence="2">Belongs to the gluconeogenesis factor family.</text>
</comment>
<dbReference type="OrthoDB" id="9783842at2"/>
<accession>A0A069CU98</accession>
<dbReference type="RefSeq" id="WP_045476918.1">
    <property type="nucleotide sequence ID" value="NZ_DF820492.1"/>
</dbReference>
<evidence type="ECO:0000313" key="3">
    <source>
        <dbReference type="EMBL" id="GAK31365.1"/>
    </source>
</evidence>
<dbReference type="InterPro" id="IPR038136">
    <property type="entry name" value="CofD-like_dom_sf"/>
</dbReference>
<dbReference type="AlphaFoldDB" id="A0A069CU98"/>
<gene>
    <name evidence="3" type="ORF">WOSG25_090620</name>
</gene>
<dbReference type="NCBIfam" id="TIGR01826">
    <property type="entry name" value="CofD_related"/>
    <property type="match status" value="1"/>
</dbReference>
<comment type="subcellular location">
    <subcellularLocation>
        <location evidence="2">Cytoplasm</location>
    </subcellularLocation>
</comment>
<dbReference type="GO" id="GO:0008360">
    <property type="term" value="P:regulation of cell shape"/>
    <property type="evidence" value="ECO:0007669"/>
    <property type="project" value="UniProtKB-UniRule"/>
</dbReference>
<organism evidence="3 4">
    <name type="scientific">Weissella oryzae (strain DSM 25784 / JCM 18191 / LMG 30913 / SG25)</name>
    <dbReference type="NCBI Taxonomy" id="1329250"/>
    <lineage>
        <taxon>Bacteria</taxon>
        <taxon>Bacillati</taxon>
        <taxon>Bacillota</taxon>
        <taxon>Bacilli</taxon>
        <taxon>Lactobacillales</taxon>
        <taxon>Lactobacillaceae</taxon>
        <taxon>Weissella</taxon>
    </lineage>
</organism>
<dbReference type="CDD" id="cd07187">
    <property type="entry name" value="YvcK_like"/>
    <property type="match status" value="1"/>
</dbReference>
<protein>
    <recommendedName>
        <fullName evidence="2">Putative gluconeogenesis factor</fullName>
    </recommendedName>
</protein>
<dbReference type="Proteomes" id="UP000030643">
    <property type="component" value="Unassembled WGS sequence"/>
</dbReference>
<dbReference type="EMBL" id="DF820492">
    <property type="protein sequence ID" value="GAK31365.1"/>
    <property type="molecule type" value="Genomic_DNA"/>
</dbReference>
<dbReference type="InterPro" id="IPR002882">
    <property type="entry name" value="CofD"/>
</dbReference>
<sequence>MTKGQEQLEKFALKPVPKIVVIGGGSGQPVILGGLKKCDTNLTAIVTVADDGGSSGVLRNYLNMVPPGDIRNVLSTLANIDQEVIDIFQYRFNSDDEMLAGHALGNLILASIAEQDNSIFSAVQRMSKLFQIDGNVFPVVDEPLVLHAEFADGTILEGEGAITAAGKKIKHVWVTPQFTLDKHRLPEAPSEVVNSILNADVVVLGPGSLFTSIMPNLMVPNVAEALLATRAKVVYVANIMTQKGETDGFSDADHVRAINEHIGERVVDAVIMNTAQVPEDYIDWKKWNEVSRQVISDPEHVRAEGAIPVMGDLLELRDAGAFHDGYKVAQLIMQIAAADKLN</sequence>
<dbReference type="HAMAP" id="MF_00973">
    <property type="entry name" value="Gluconeogen_factor"/>
    <property type="match status" value="1"/>
</dbReference>
<proteinExistence type="inferred from homology"/>
<dbReference type="PANTHER" id="PTHR30135:SF3">
    <property type="entry name" value="GLUCONEOGENESIS FACTOR-RELATED"/>
    <property type="match status" value="1"/>
</dbReference>
<evidence type="ECO:0000313" key="4">
    <source>
        <dbReference type="Proteomes" id="UP000030643"/>
    </source>
</evidence>
<dbReference type="Pfam" id="PF01933">
    <property type="entry name" value="CofD"/>
    <property type="match status" value="1"/>
</dbReference>
<keyword evidence="1 2" id="KW-0963">Cytoplasm</keyword>
<name>A0A069CU98_WEIOS</name>
<dbReference type="GO" id="GO:0043743">
    <property type="term" value="F:LPPG:FO 2-phospho-L-lactate transferase activity"/>
    <property type="evidence" value="ECO:0007669"/>
    <property type="project" value="InterPro"/>
</dbReference>
<dbReference type="Gene3D" id="3.40.50.10680">
    <property type="entry name" value="CofD-like domains"/>
    <property type="match status" value="1"/>
</dbReference>
<comment type="function">
    <text evidence="2">Required for morphogenesis under gluconeogenic growth conditions.</text>
</comment>
<dbReference type="GO" id="GO:0005737">
    <property type="term" value="C:cytoplasm"/>
    <property type="evidence" value="ECO:0007669"/>
    <property type="project" value="UniProtKB-SubCell"/>
</dbReference>
<reference evidence="4" key="1">
    <citation type="journal article" date="2014" name="Genome Announc.">
        <title>Draft genome sequence of Weissella oryzae SG25T, isolated from fermented rice grains.</title>
        <authorList>
            <person name="Tanizawa Y."/>
            <person name="Fujisawa T."/>
            <person name="Mochizuki T."/>
            <person name="Kaminuma E."/>
            <person name="Suzuki Y."/>
            <person name="Nakamura Y."/>
            <person name="Tohno M."/>
        </authorList>
    </citation>
    <scope>NUCLEOTIDE SEQUENCE [LARGE SCALE GENOMIC DNA]</scope>
    <source>
        <strain evidence="4">DSM 25784 / JCM 18191 / LMG 30913 / SG25</strain>
    </source>
</reference>
<dbReference type="InterPro" id="IPR010119">
    <property type="entry name" value="Gluconeogen_factor"/>
</dbReference>